<proteinExistence type="predicted"/>
<dbReference type="AlphaFoldDB" id="A0A127PRQ8"/>
<protein>
    <submittedName>
        <fullName evidence="1">Uncharacterized protein</fullName>
    </submittedName>
</protein>
<keyword evidence="2" id="KW-1185">Reference proteome</keyword>
<dbReference type="Proteomes" id="UP000071778">
    <property type="component" value="Chromosome"/>
</dbReference>
<organism evidence="1 2">
    <name type="scientific">Collimonas arenae</name>
    <dbReference type="NCBI Taxonomy" id="279058"/>
    <lineage>
        <taxon>Bacteria</taxon>
        <taxon>Pseudomonadati</taxon>
        <taxon>Pseudomonadota</taxon>
        <taxon>Betaproteobacteria</taxon>
        <taxon>Burkholderiales</taxon>
        <taxon>Oxalobacteraceae</taxon>
        <taxon>Collimonas</taxon>
    </lineage>
</organism>
<reference evidence="1 2" key="1">
    <citation type="submission" date="2015-11" db="EMBL/GenBank/DDBJ databases">
        <title>Exploring the genomic traits of fungus-feeding bacterial genus Collimonas.</title>
        <authorList>
            <person name="Song C."/>
            <person name="Schmidt R."/>
            <person name="de Jager V."/>
            <person name="Krzyzanowska D."/>
            <person name="Jongedijk E."/>
            <person name="Cankar K."/>
            <person name="Beekwilder J."/>
            <person name="van Veen A."/>
            <person name="de Boer W."/>
            <person name="van Veen J.A."/>
            <person name="Garbeva P."/>
        </authorList>
    </citation>
    <scope>NUCLEOTIDE SEQUENCE [LARGE SCALE GENOMIC DNA]</scope>
    <source>
        <strain evidence="1 2">Ter282</strain>
    </source>
</reference>
<sequence>MNGGIQVAMLDFEFYNATKDFFPINHGHILKLENVDTWKHF</sequence>
<dbReference type="EMBL" id="CP013235">
    <property type="protein sequence ID" value="AMP10380.1"/>
    <property type="molecule type" value="Genomic_DNA"/>
</dbReference>
<gene>
    <name evidence="1" type="ORF">CAter282_2649</name>
</gene>
<accession>A0A127PRQ8</accession>
<name>A0A127PRQ8_9BURK</name>
<evidence type="ECO:0000313" key="1">
    <source>
        <dbReference type="EMBL" id="AMP10380.1"/>
    </source>
</evidence>
<evidence type="ECO:0000313" key="2">
    <source>
        <dbReference type="Proteomes" id="UP000071778"/>
    </source>
</evidence>